<gene>
    <name evidence="2" type="ORF">B0T10DRAFT_573525</name>
</gene>
<keyword evidence="3" id="KW-1185">Reference proteome</keyword>
<dbReference type="SUPFAM" id="SSF56112">
    <property type="entry name" value="Protein kinase-like (PK-like)"/>
    <property type="match status" value="1"/>
</dbReference>
<sequence length="280" mass="32022">MEDNKGITIVFMARMSNLPALLPTPQEITASRDYLRPPTGRFVVRVGQHYVVKYGPNVNFQEGYSMVFVSQRTAVPVPKLYAMFCDEATKNNFIVMEAIGGHSLGDVWAGLAPNGKKEITSQLHTYMGMLRGIRPPDYLGGVGHKPIKNQILTECINKYECNNGEPAIYSMAGPWRNEERLVDAISWKLAMKMSSRQGDFYLRQLPQVLRGHDTVFTHGDLNRENVMVQEDGSLVLIDWEYSGFLPSFWEYCMCFFCHDFDDDWHEAVPKFLEEWPAEYA</sequence>
<evidence type="ECO:0000259" key="1">
    <source>
        <dbReference type="Pfam" id="PF01636"/>
    </source>
</evidence>
<dbReference type="CDD" id="cd05120">
    <property type="entry name" value="APH_ChoK_like"/>
    <property type="match status" value="1"/>
</dbReference>
<dbReference type="InterPro" id="IPR002575">
    <property type="entry name" value="Aminoglycoside_PTrfase"/>
</dbReference>
<organism evidence="2 3">
    <name type="scientific">Thelonectria olida</name>
    <dbReference type="NCBI Taxonomy" id="1576542"/>
    <lineage>
        <taxon>Eukaryota</taxon>
        <taxon>Fungi</taxon>
        <taxon>Dikarya</taxon>
        <taxon>Ascomycota</taxon>
        <taxon>Pezizomycotina</taxon>
        <taxon>Sordariomycetes</taxon>
        <taxon>Hypocreomycetidae</taxon>
        <taxon>Hypocreales</taxon>
        <taxon>Nectriaceae</taxon>
        <taxon>Thelonectria</taxon>
    </lineage>
</organism>
<dbReference type="InterPro" id="IPR051678">
    <property type="entry name" value="AGP_Transferase"/>
</dbReference>
<dbReference type="EMBL" id="JAGPYM010000012">
    <property type="protein sequence ID" value="KAH6888675.1"/>
    <property type="molecule type" value="Genomic_DNA"/>
</dbReference>
<keyword evidence="2" id="KW-0418">Kinase</keyword>
<dbReference type="PANTHER" id="PTHR21310">
    <property type="entry name" value="AMINOGLYCOSIDE PHOSPHOTRANSFERASE-RELATED-RELATED"/>
    <property type="match status" value="1"/>
</dbReference>
<dbReference type="Proteomes" id="UP000777438">
    <property type="component" value="Unassembled WGS sequence"/>
</dbReference>
<name>A0A9P9APW3_9HYPO</name>
<dbReference type="InterPro" id="IPR011009">
    <property type="entry name" value="Kinase-like_dom_sf"/>
</dbReference>
<dbReference type="Pfam" id="PF01636">
    <property type="entry name" value="APH"/>
    <property type="match status" value="1"/>
</dbReference>
<keyword evidence="2" id="KW-0808">Transferase</keyword>
<accession>A0A9P9APW3</accession>
<dbReference type="GO" id="GO:0016301">
    <property type="term" value="F:kinase activity"/>
    <property type="evidence" value="ECO:0007669"/>
    <property type="project" value="UniProtKB-KW"/>
</dbReference>
<dbReference type="AlphaFoldDB" id="A0A9P9APW3"/>
<proteinExistence type="predicted"/>
<evidence type="ECO:0000313" key="3">
    <source>
        <dbReference type="Proteomes" id="UP000777438"/>
    </source>
</evidence>
<comment type="caution">
    <text evidence="2">The sequence shown here is derived from an EMBL/GenBank/DDBJ whole genome shotgun (WGS) entry which is preliminary data.</text>
</comment>
<reference evidence="2 3" key="1">
    <citation type="journal article" date="2021" name="Nat. Commun.">
        <title>Genetic determinants of endophytism in the Arabidopsis root mycobiome.</title>
        <authorList>
            <person name="Mesny F."/>
            <person name="Miyauchi S."/>
            <person name="Thiergart T."/>
            <person name="Pickel B."/>
            <person name="Atanasova L."/>
            <person name="Karlsson M."/>
            <person name="Huettel B."/>
            <person name="Barry K.W."/>
            <person name="Haridas S."/>
            <person name="Chen C."/>
            <person name="Bauer D."/>
            <person name="Andreopoulos W."/>
            <person name="Pangilinan J."/>
            <person name="LaButti K."/>
            <person name="Riley R."/>
            <person name="Lipzen A."/>
            <person name="Clum A."/>
            <person name="Drula E."/>
            <person name="Henrissat B."/>
            <person name="Kohler A."/>
            <person name="Grigoriev I.V."/>
            <person name="Martin F.M."/>
            <person name="Hacquard S."/>
        </authorList>
    </citation>
    <scope>NUCLEOTIDE SEQUENCE [LARGE SCALE GENOMIC DNA]</scope>
    <source>
        <strain evidence="2 3">MPI-CAGE-CH-0241</strain>
    </source>
</reference>
<evidence type="ECO:0000313" key="2">
    <source>
        <dbReference type="EMBL" id="KAH6888675.1"/>
    </source>
</evidence>
<dbReference type="PANTHER" id="PTHR21310:SF48">
    <property type="entry name" value="AMINOGLYCOSIDE PHOSPHOTRANSFERASE DOMAIN-CONTAINING PROTEIN"/>
    <property type="match status" value="1"/>
</dbReference>
<dbReference type="Gene3D" id="3.90.1200.10">
    <property type="match status" value="1"/>
</dbReference>
<protein>
    <submittedName>
        <fullName evidence="2">Kinase-like domain-containing protein</fullName>
    </submittedName>
</protein>
<dbReference type="OrthoDB" id="4177236at2759"/>
<feature type="domain" description="Aminoglycoside phosphotransferase" evidence="1">
    <location>
        <begin position="61"/>
        <end position="272"/>
    </location>
</feature>